<protein>
    <submittedName>
        <fullName evidence="2">Uncharacterized protein</fullName>
    </submittedName>
</protein>
<accession>A0A176WLI8</accession>
<keyword evidence="3" id="KW-1185">Reference proteome</keyword>
<organism evidence="2 3">
    <name type="scientific">Marchantia polymorpha subsp. ruderalis</name>
    <dbReference type="NCBI Taxonomy" id="1480154"/>
    <lineage>
        <taxon>Eukaryota</taxon>
        <taxon>Viridiplantae</taxon>
        <taxon>Streptophyta</taxon>
        <taxon>Embryophyta</taxon>
        <taxon>Marchantiophyta</taxon>
        <taxon>Marchantiopsida</taxon>
        <taxon>Marchantiidae</taxon>
        <taxon>Marchantiales</taxon>
        <taxon>Marchantiaceae</taxon>
        <taxon>Marchantia</taxon>
    </lineage>
</organism>
<dbReference type="AlphaFoldDB" id="A0A176WLI8"/>
<evidence type="ECO:0000313" key="3">
    <source>
        <dbReference type="Proteomes" id="UP000077202"/>
    </source>
</evidence>
<proteinExistence type="predicted"/>
<feature type="region of interest" description="Disordered" evidence="1">
    <location>
        <begin position="173"/>
        <end position="211"/>
    </location>
</feature>
<dbReference type="Proteomes" id="UP000077202">
    <property type="component" value="Unassembled WGS sequence"/>
</dbReference>
<dbReference type="EMBL" id="LVLJ01000679">
    <property type="protein sequence ID" value="OAE33172.1"/>
    <property type="molecule type" value="Genomic_DNA"/>
</dbReference>
<sequence length="242" mass="27167">MRPDLLKDRGELDCRIAIIEENTPTPDVETAYETNKEALRTRQTSKLVTRSTLALQTGHQHNRALVTNFLNTFTARCDGWLLLSRVPSHNAEPEIHDHSGIGEQNTRSRRNTKLQAPQSMPPSDISSSAPVEKVQGFWVRYRSLRRSAWHLRALAIACFVLDGRFPEEKRGLKAPGKLDRESPAAPKADGCVTRRGGFRGTGTGDINEWKERFSRRTAPAAVATDGSDDDARFRRRPVTCHL</sequence>
<gene>
    <name evidence="2" type="ORF">AXG93_4773s1460</name>
</gene>
<evidence type="ECO:0000313" key="2">
    <source>
        <dbReference type="EMBL" id="OAE33172.1"/>
    </source>
</evidence>
<comment type="caution">
    <text evidence="2">The sequence shown here is derived from an EMBL/GenBank/DDBJ whole genome shotgun (WGS) entry which is preliminary data.</text>
</comment>
<name>A0A176WLI8_MARPO</name>
<evidence type="ECO:0000256" key="1">
    <source>
        <dbReference type="SAM" id="MobiDB-lite"/>
    </source>
</evidence>
<feature type="region of interest" description="Disordered" evidence="1">
    <location>
        <begin position="92"/>
        <end position="128"/>
    </location>
</feature>
<feature type="compositionally biased region" description="Basic and acidic residues" evidence="1">
    <location>
        <begin position="173"/>
        <end position="182"/>
    </location>
</feature>
<reference evidence="2" key="1">
    <citation type="submission" date="2016-03" db="EMBL/GenBank/DDBJ databases">
        <title>Mechanisms controlling the formation of the plant cell surface in tip-growing cells are functionally conserved among land plants.</title>
        <authorList>
            <person name="Honkanen S."/>
            <person name="Jones V.A."/>
            <person name="Morieri G."/>
            <person name="Champion C."/>
            <person name="Hetherington A.J."/>
            <person name="Kelly S."/>
            <person name="Saint-Marcoux D."/>
            <person name="Proust H."/>
            <person name="Prescott H."/>
            <person name="Dolan L."/>
        </authorList>
    </citation>
    <scope>NUCLEOTIDE SEQUENCE [LARGE SCALE GENOMIC DNA]</scope>
    <source>
        <tissue evidence="2">Whole gametophyte</tissue>
    </source>
</reference>